<accession>A0A9N9I6L8</accession>
<evidence type="ECO:0000313" key="1">
    <source>
        <dbReference type="EMBL" id="CAG8723932.1"/>
    </source>
</evidence>
<dbReference type="AlphaFoldDB" id="A0A9N9I6L8"/>
<name>A0A9N9I6L8_9GLOM</name>
<dbReference type="Proteomes" id="UP000789396">
    <property type="component" value="Unassembled WGS sequence"/>
</dbReference>
<organism evidence="1 2">
    <name type="scientific">Racocetra fulgida</name>
    <dbReference type="NCBI Taxonomy" id="60492"/>
    <lineage>
        <taxon>Eukaryota</taxon>
        <taxon>Fungi</taxon>
        <taxon>Fungi incertae sedis</taxon>
        <taxon>Mucoromycota</taxon>
        <taxon>Glomeromycotina</taxon>
        <taxon>Glomeromycetes</taxon>
        <taxon>Diversisporales</taxon>
        <taxon>Gigasporaceae</taxon>
        <taxon>Racocetra</taxon>
    </lineage>
</organism>
<feature type="non-terminal residue" evidence="1">
    <location>
        <position position="180"/>
    </location>
</feature>
<sequence length="180" mass="21210">MVPNEMWDQYIKRIDEKGKERYQCKTCNKEWAKNVTRLQEHLKTCTLKNLTSNEPSESSIPLATLHRLQKEIYNLEIALTLTVDTRWTSSYECLDHVLRARSAIYAVLAEDSIEINDNVKETILDYGFWTDLKKLHDFLEPFIIFIFQLESDEPYLSSAYKTLQNLKNTVINNFQIPEEL</sequence>
<dbReference type="EMBL" id="CAJVPZ010025890">
    <property type="protein sequence ID" value="CAG8723932.1"/>
    <property type="molecule type" value="Genomic_DNA"/>
</dbReference>
<dbReference type="InterPro" id="IPR012337">
    <property type="entry name" value="RNaseH-like_sf"/>
</dbReference>
<evidence type="ECO:0000313" key="2">
    <source>
        <dbReference type="Proteomes" id="UP000789396"/>
    </source>
</evidence>
<protein>
    <submittedName>
        <fullName evidence="1">12105_t:CDS:1</fullName>
    </submittedName>
</protein>
<reference evidence="1" key="1">
    <citation type="submission" date="2021-06" db="EMBL/GenBank/DDBJ databases">
        <authorList>
            <person name="Kallberg Y."/>
            <person name="Tangrot J."/>
            <person name="Rosling A."/>
        </authorList>
    </citation>
    <scope>NUCLEOTIDE SEQUENCE</scope>
    <source>
        <strain evidence="1">IN212</strain>
    </source>
</reference>
<comment type="caution">
    <text evidence="1">The sequence shown here is derived from an EMBL/GenBank/DDBJ whole genome shotgun (WGS) entry which is preliminary data.</text>
</comment>
<gene>
    <name evidence="1" type="ORF">RFULGI_LOCUS11650</name>
</gene>
<dbReference type="SUPFAM" id="SSF53098">
    <property type="entry name" value="Ribonuclease H-like"/>
    <property type="match status" value="1"/>
</dbReference>
<proteinExistence type="predicted"/>
<dbReference type="OrthoDB" id="2423732at2759"/>
<keyword evidence="2" id="KW-1185">Reference proteome</keyword>